<dbReference type="InterPro" id="IPR036259">
    <property type="entry name" value="MFS_trans_sf"/>
</dbReference>
<dbReference type="AlphaFoldDB" id="A0A072Q0E8"/>
<evidence type="ECO:0000256" key="3">
    <source>
        <dbReference type="ARBA" id="ARBA00022692"/>
    </source>
</evidence>
<proteinExistence type="predicted"/>
<dbReference type="Gene3D" id="1.20.1250.20">
    <property type="entry name" value="MFS general substrate transporter like domains"/>
    <property type="match status" value="1"/>
</dbReference>
<evidence type="ECO:0000256" key="6">
    <source>
        <dbReference type="SAM" id="Phobius"/>
    </source>
</evidence>
<keyword evidence="5 6" id="KW-0472">Membrane</keyword>
<dbReference type="GO" id="GO:0016020">
    <property type="term" value="C:membrane"/>
    <property type="evidence" value="ECO:0007669"/>
    <property type="project" value="UniProtKB-SubCell"/>
</dbReference>
<dbReference type="InterPro" id="IPR011701">
    <property type="entry name" value="MFS"/>
</dbReference>
<accession>A0A072Q0E8</accession>
<organism evidence="7 8">
    <name type="scientific">Exophiala aquamarina CBS 119918</name>
    <dbReference type="NCBI Taxonomy" id="1182545"/>
    <lineage>
        <taxon>Eukaryota</taxon>
        <taxon>Fungi</taxon>
        <taxon>Dikarya</taxon>
        <taxon>Ascomycota</taxon>
        <taxon>Pezizomycotina</taxon>
        <taxon>Eurotiomycetes</taxon>
        <taxon>Chaetothyriomycetidae</taxon>
        <taxon>Chaetothyriales</taxon>
        <taxon>Herpotrichiellaceae</taxon>
        <taxon>Exophiala</taxon>
    </lineage>
</organism>
<evidence type="ECO:0000256" key="5">
    <source>
        <dbReference type="ARBA" id="ARBA00023136"/>
    </source>
</evidence>
<dbReference type="HOGENOM" id="CLU_946760_0_0_1"/>
<evidence type="ECO:0000313" key="8">
    <source>
        <dbReference type="Proteomes" id="UP000027920"/>
    </source>
</evidence>
<dbReference type="SUPFAM" id="SSF103473">
    <property type="entry name" value="MFS general substrate transporter"/>
    <property type="match status" value="1"/>
</dbReference>
<dbReference type="GO" id="GO:0022857">
    <property type="term" value="F:transmembrane transporter activity"/>
    <property type="evidence" value="ECO:0007669"/>
    <property type="project" value="InterPro"/>
</dbReference>
<dbReference type="OrthoDB" id="4127485at2759"/>
<feature type="transmembrane region" description="Helical" evidence="6">
    <location>
        <begin position="132"/>
        <end position="152"/>
    </location>
</feature>
<feature type="transmembrane region" description="Helical" evidence="6">
    <location>
        <begin position="77"/>
        <end position="99"/>
    </location>
</feature>
<feature type="transmembrane region" description="Helical" evidence="6">
    <location>
        <begin position="44"/>
        <end position="65"/>
    </location>
</feature>
<dbReference type="GeneID" id="25277856"/>
<protein>
    <recommendedName>
        <fullName evidence="9">Major facilitator superfamily (MFS) profile domain-containing protein</fullName>
    </recommendedName>
</protein>
<keyword evidence="3 6" id="KW-0812">Transmembrane</keyword>
<evidence type="ECO:0000256" key="2">
    <source>
        <dbReference type="ARBA" id="ARBA00022448"/>
    </source>
</evidence>
<gene>
    <name evidence="7" type="ORF">A1O9_02916</name>
</gene>
<dbReference type="Proteomes" id="UP000027920">
    <property type="component" value="Unassembled WGS sequence"/>
</dbReference>
<keyword evidence="2" id="KW-0813">Transport</keyword>
<evidence type="ECO:0000256" key="4">
    <source>
        <dbReference type="ARBA" id="ARBA00022989"/>
    </source>
</evidence>
<name>A0A072Q0E8_9EURO</name>
<dbReference type="PANTHER" id="PTHR43791">
    <property type="entry name" value="PERMEASE-RELATED"/>
    <property type="match status" value="1"/>
</dbReference>
<sequence length="294" mass="32960">MSQIKKESNGLDERGVSFFQIEAAPIYAVDQLEQKKVVCKLDRVLLPLMAFIISSNSINYAAVFGFRTDLKLTGSEFSWAVSLFYFGRLCAQYTAAYLLSRMRITHFVGIAIVLWGGVEMCLGTVHSFKGLAAVRFLLGFFEGAVSPAFVIITSNWYCRREHPVRVAYVGFILLHPEFFLLLTTERVALDRTTRDHTNFDCLQAREAFTDYRTLLYGLIALTIIMPTAIVKFSPIVIQGFGFSKFQTMLVGLLGGALAFILVWVGPLVPLYYPNARCFTGMFLAFCPMLGSLLL</sequence>
<evidence type="ECO:0008006" key="9">
    <source>
        <dbReference type="Google" id="ProtNLM"/>
    </source>
</evidence>
<evidence type="ECO:0000313" key="7">
    <source>
        <dbReference type="EMBL" id="KEF61350.1"/>
    </source>
</evidence>
<dbReference type="VEuPathDB" id="FungiDB:A1O9_02916"/>
<dbReference type="EMBL" id="AMGV01000002">
    <property type="protein sequence ID" value="KEF61350.1"/>
    <property type="molecule type" value="Genomic_DNA"/>
</dbReference>
<reference evidence="7 8" key="1">
    <citation type="submission" date="2013-03" db="EMBL/GenBank/DDBJ databases">
        <title>The Genome Sequence of Exophiala aquamarina CBS 119918.</title>
        <authorList>
            <consortium name="The Broad Institute Genomics Platform"/>
            <person name="Cuomo C."/>
            <person name="de Hoog S."/>
            <person name="Gorbushina A."/>
            <person name="Walker B."/>
            <person name="Young S.K."/>
            <person name="Zeng Q."/>
            <person name="Gargeya S."/>
            <person name="Fitzgerald M."/>
            <person name="Haas B."/>
            <person name="Abouelleil A."/>
            <person name="Allen A.W."/>
            <person name="Alvarado L."/>
            <person name="Arachchi H.M."/>
            <person name="Berlin A.M."/>
            <person name="Chapman S.B."/>
            <person name="Gainer-Dewar J."/>
            <person name="Goldberg J."/>
            <person name="Griggs A."/>
            <person name="Gujja S."/>
            <person name="Hansen M."/>
            <person name="Howarth C."/>
            <person name="Imamovic A."/>
            <person name="Ireland A."/>
            <person name="Larimer J."/>
            <person name="McCowan C."/>
            <person name="Murphy C."/>
            <person name="Pearson M."/>
            <person name="Poon T.W."/>
            <person name="Priest M."/>
            <person name="Roberts A."/>
            <person name="Saif S."/>
            <person name="Shea T."/>
            <person name="Sisk P."/>
            <person name="Sykes S."/>
            <person name="Wortman J."/>
            <person name="Nusbaum C."/>
            <person name="Birren B."/>
        </authorList>
    </citation>
    <scope>NUCLEOTIDE SEQUENCE [LARGE SCALE GENOMIC DNA]</scope>
    <source>
        <strain evidence="7 8">CBS 119918</strain>
    </source>
</reference>
<dbReference type="Pfam" id="PF07690">
    <property type="entry name" value="MFS_1"/>
    <property type="match status" value="1"/>
</dbReference>
<comment type="subcellular location">
    <subcellularLocation>
        <location evidence="1">Membrane</location>
        <topology evidence="1">Multi-pass membrane protein</topology>
    </subcellularLocation>
</comment>
<keyword evidence="4 6" id="KW-1133">Transmembrane helix</keyword>
<feature type="transmembrane region" description="Helical" evidence="6">
    <location>
        <begin position="245"/>
        <end position="264"/>
    </location>
</feature>
<feature type="transmembrane region" description="Helical" evidence="6">
    <location>
        <begin position="214"/>
        <end position="233"/>
    </location>
</feature>
<feature type="transmembrane region" description="Helical" evidence="6">
    <location>
        <begin position="106"/>
        <end position="126"/>
    </location>
</feature>
<evidence type="ECO:0000256" key="1">
    <source>
        <dbReference type="ARBA" id="ARBA00004141"/>
    </source>
</evidence>
<comment type="caution">
    <text evidence="7">The sequence shown here is derived from an EMBL/GenBank/DDBJ whole genome shotgun (WGS) entry which is preliminary data.</text>
</comment>
<dbReference type="PANTHER" id="PTHR43791:SF103">
    <property type="entry name" value="MAJOR FACILITATOR SUPERFAMILY (MFS) PROFILE DOMAIN-CONTAINING PROTEIN-RELATED"/>
    <property type="match status" value="1"/>
</dbReference>
<dbReference type="RefSeq" id="XP_013263940.1">
    <property type="nucleotide sequence ID" value="XM_013408486.1"/>
</dbReference>
<keyword evidence="8" id="KW-1185">Reference proteome</keyword>